<dbReference type="AlphaFoldDB" id="A0A9Q0L156"/>
<reference evidence="9" key="1">
    <citation type="journal article" date="2023" name="Plant J.">
        <title>The genome of the king protea, Protea cynaroides.</title>
        <authorList>
            <person name="Chang J."/>
            <person name="Duong T.A."/>
            <person name="Schoeman C."/>
            <person name="Ma X."/>
            <person name="Roodt D."/>
            <person name="Barker N."/>
            <person name="Li Z."/>
            <person name="Van de Peer Y."/>
            <person name="Mizrachi E."/>
        </authorList>
    </citation>
    <scope>NUCLEOTIDE SEQUENCE</scope>
    <source>
        <tissue evidence="9">Young leaves</tissue>
    </source>
</reference>
<dbReference type="GO" id="GO:0046983">
    <property type="term" value="F:protein dimerization activity"/>
    <property type="evidence" value="ECO:0007669"/>
    <property type="project" value="InterPro"/>
</dbReference>
<feature type="domain" description="MADS-box" evidence="7">
    <location>
        <begin position="1"/>
        <end position="61"/>
    </location>
</feature>
<dbReference type="PANTHER" id="PTHR48019">
    <property type="entry name" value="SERUM RESPONSE FACTOR HOMOLOG"/>
    <property type="match status" value="1"/>
</dbReference>
<dbReference type="InterPro" id="IPR050142">
    <property type="entry name" value="MADS-box/MEF2_TF"/>
</dbReference>
<keyword evidence="5" id="KW-0539">Nucleus</keyword>
<keyword evidence="6" id="KW-0175">Coiled coil</keyword>
<gene>
    <name evidence="9" type="ORF">NE237_031375</name>
</gene>
<evidence type="ECO:0000256" key="2">
    <source>
        <dbReference type="ARBA" id="ARBA00023015"/>
    </source>
</evidence>
<keyword evidence="10" id="KW-1185">Reference proteome</keyword>
<organism evidence="9 10">
    <name type="scientific">Protea cynaroides</name>
    <dbReference type="NCBI Taxonomy" id="273540"/>
    <lineage>
        <taxon>Eukaryota</taxon>
        <taxon>Viridiplantae</taxon>
        <taxon>Streptophyta</taxon>
        <taxon>Embryophyta</taxon>
        <taxon>Tracheophyta</taxon>
        <taxon>Spermatophyta</taxon>
        <taxon>Magnoliopsida</taxon>
        <taxon>Proteales</taxon>
        <taxon>Proteaceae</taxon>
        <taxon>Protea</taxon>
    </lineage>
</organism>
<protein>
    <submittedName>
        <fullName evidence="9">Uncharacterized protein</fullName>
    </submittedName>
</protein>
<proteinExistence type="predicted"/>
<dbReference type="Pfam" id="PF00319">
    <property type="entry name" value="SRF-TF"/>
    <property type="match status" value="1"/>
</dbReference>
<evidence type="ECO:0000256" key="1">
    <source>
        <dbReference type="ARBA" id="ARBA00004123"/>
    </source>
</evidence>
<evidence type="ECO:0000256" key="5">
    <source>
        <dbReference type="ARBA" id="ARBA00023242"/>
    </source>
</evidence>
<dbReference type="InterPro" id="IPR002487">
    <property type="entry name" value="TF_Kbox"/>
</dbReference>
<accession>A0A9Q0L156</accession>
<evidence type="ECO:0000256" key="6">
    <source>
        <dbReference type="SAM" id="Coils"/>
    </source>
</evidence>
<dbReference type="GO" id="GO:0045944">
    <property type="term" value="P:positive regulation of transcription by RNA polymerase II"/>
    <property type="evidence" value="ECO:0007669"/>
    <property type="project" value="InterPro"/>
</dbReference>
<evidence type="ECO:0000256" key="4">
    <source>
        <dbReference type="ARBA" id="ARBA00023163"/>
    </source>
</evidence>
<dbReference type="GO" id="GO:0003700">
    <property type="term" value="F:DNA-binding transcription factor activity"/>
    <property type="evidence" value="ECO:0007669"/>
    <property type="project" value="InterPro"/>
</dbReference>
<dbReference type="Pfam" id="PF01486">
    <property type="entry name" value="K-box"/>
    <property type="match status" value="1"/>
</dbReference>
<dbReference type="FunFam" id="3.40.1810.10:FF:000003">
    <property type="entry name" value="MADS-box transcription factor MADS-MC"/>
    <property type="match status" value="1"/>
</dbReference>
<keyword evidence="4" id="KW-0804">Transcription</keyword>
<dbReference type="GO" id="GO:0005634">
    <property type="term" value="C:nucleus"/>
    <property type="evidence" value="ECO:0007669"/>
    <property type="project" value="UniProtKB-SubCell"/>
</dbReference>
<comment type="caution">
    <text evidence="9">The sequence shown here is derived from an EMBL/GenBank/DDBJ whole genome shotgun (WGS) entry which is preliminary data.</text>
</comment>
<keyword evidence="3" id="KW-0238">DNA-binding</keyword>
<evidence type="ECO:0000313" key="9">
    <source>
        <dbReference type="EMBL" id="KAJ4980538.1"/>
    </source>
</evidence>
<evidence type="ECO:0000259" key="8">
    <source>
        <dbReference type="PROSITE" id="PS51297"/>
    </source>
</evidence>
<dbReference type="Gene3D" id="3.40.1810.10">
    <property type="entry name" value="Transcription factor, MADS-box"/>
    <property type="match status" value="1"/>
</dbReference>
<dbReference type="SUPFAM" id="SSF55455">
    <property type="entry name" value="SRF-like"/>
    <property type="match status" value="1"/>
</dbReference>
<dbReference type="InterPro" id="IPR033896">
    <property type="entry name" value="MEF2-like_N"/>
</dbReference>
<dbReference type="EMBL" id="JAMYWD010000001">
    <property type="protein sequence ID" value="KAJ4980538.1"/>
    <property type="molecule type" value="Genomic_DNA"/>
</dbReference>
<dbReference type="SMART" id="SM00432">
    <property type="entry name" value="MADS"/>
    <property type="match status" value="1"/>
</dbReference>
<dbReference type="PROSITE" id="PS50066">
    <property type="entry name" value="MADS_BOX_2"/>
    <property type="match status" value="1"/>
</dbReference>
<dbReference type="OrthoDB" id="1898716at2759"/>
<dbReference type="PRINTS" id="PR00404">
    <property type="entry name" value="MADSDOMAIN"/>
</dbReference>
<evidence type="ECO:0000259" key="7">
    <source>
        <dbReference type="PROSITE" id="PS50066"/>
    </source>
</evidence>
<sequence>MGRGKIEIKRIENSTNRQVTFSKRRGGLLKKAHELAVLCDAQLGLIIFSSSNKMYEYSSSPCSMQQVIDRYQKVSGTRIQEYDNKQIYNELTKLRSDNDKIQASMRQFYGEDLTSLSYNDLQQLEETLENSINKIRVRKNQILQQQLDNLRRKIQELEHQQTVLEQKSMEHPGLDMGLYGEDMGRNMLHLSPLPPQFHPHRLQPSQPNLQEAVNLPRHALQLWYSCNNPLFLLIQFSSS</sequence>
<dbReference type="Proteomes" id="UP001141806">
    <property type="component" value="Unassembled WGS sequence"/>
</dbReference>
<dbReference type="InterPro" id="IPR002100">
    <property type="entry name" value="TF_MADSbox"/>
</dbReference>
<evidence type="ECO:0000313" key="10">
    <source>
        <dbReference type="Proteomes" id="UP001141806"/>
    </source>
</evidence>
<name>A0A9Q0L156_9MAGN</name>
<evidence type="ECO:0000256" key="3">
    <source>
        <dbReference type="ARBA" id="ARBA00023125"/>
    </source>
</evidence>
<keyword evidence="2" id="KW-0805">Transcription regulation</keyword>
<dbReference type="InterPro" id="IPR036879">
    <property type="entry name" value="TF_MADSbox_sf"/>
</dbReference>
<dbReference type="GO" id="GO:0000977">
    <property type="term" value="F:RNA polymerase II transcription regulatory region sequence-specific DNA binding"/>
    <property type="evidence" value="ECO:0007669"/>
    <property type="project" value="InterPro"/>
</dbReference>
<dbReference type="PROSITE" id="PS51297">
    <property type="entry name" value="K_BOX"/>
    <property type="match status" value="1"/>
</dbReference>
<comment type="subcellular location">
    <subcellularLocation>
        <location evidence="1">Nucleus</location>
    </subcellularLocation>
</comment>
<feature type="domain" description="K-box" evidence="8">
    <location>
        <begin position="84"/>
        <end position="174"/>
    </location>
</feature>
<dbReference type="PROSITE" id="PS00350">
    <property type="entry name" value="MADS_BOX_1"/>
    <property type="match status" value="1"/>
</dbReference>
<dbReference type="CDD" id="cd00265">
    <property type="entry name" value="MADS_MEF2_like"/>
    <property type="match status" value="1"/>
</dbReference>
<feature type="coiled-coil region" evidence="6">
    <location>
        <begin position="118"/>
        <end position="167"/>
    </location>
</feature>